<protein>
    <submittedName>
        <fullName evidence="2">Uncharacterized protein</fullName>
    </submittedName>
</protein>
<dbReference type="PROSITE" id="PS51257">
    <property type="entry name" value="PROKAR_LIPOPROTEIN"/>
    <property type="match status" value="1"/>
</dbReference>
<organism evidence="2 3">
    <name type="scientific">Mycena pura</name>
    <dbReference type="NCBI Taxonomy" id="153505"/>
    <lineage>
        <taxon>Eukaryota</taxon>
        <taxon>Fungi</taxon>
        <taxon>Dikarya</taxon>
        <taxon>Basidiomycota</taxon>
        <taxon>Agaricomycotina</taxon>
        <taxon>Agaricomycetes</taxon>
        <taxon>Agaricomycetidae</taxon>
        <taxon>Agaricales</taxon>
        <taxon>Marasmiineae</taxon>
        <taxon>Mycenaceae</taxon>
        <taxon>Mycena</taxon>
    </lineage>
</organism>
<accession>A0AAD6UPV1</accession>
<gene>
    <name evidence="2" type="ORF">GGX14DRAFT_578333</name>
</gene>
<feature type="compositionally biased region" description="Polar residues" evidence="1">
    <location>
        <begin position="106"/>
        <end position="115"/>
    </location>
</feature>
<name>A0AAD6UPV1_9AGAR</name>
<feature type="compositionally biased region" description="Pro residues" evidence="1">
    <location>
        <begin position="70"/>
        <end position="82"/>
    </location>
</feature>
<feature type="compositionally biased region" description="Basic residues" evidence="1">
    <location>
        <begin position="93"/>
        <end position="103"/>
    </location>
</feature>
<dbReference type="AlphaFoldDB" id="A0AAD6UPV1"/>
<sequence length="258" mass="28091">MPVTRRVETILRRPPVRCSPPVACAQCAASTACVPPPAPACAPPACASLCAARLRCLCSARHLRRPPPPPFAACAPPRPPLPATRYASDHARSPTRARTRGARNKLASQATPTESFRTTRELDLLGAGTAPVPAGRAIQYTGTSPHMHCSTSPWAYAAAAAASTATRPAPPRSATSYTAKWLHREAWEQCMDITFEVSKMYSIRCDEDIVLEKLYRESIASIGPELMPAHNSEFQSHGRLWSVVRAQSYLRPKYCYSP</sequence>
<evidence type="ECO:0000313" key="2">
    <source>
        <dbReference type="EMBL" id="KAJ7192170.1"/>
    </source>
</evidence>
<reference evidence="2" key="1">
    <citation type="submission" date="2023-03" db="EMBL/GenBank/DDBJ databases">
        <title>Massive genome expansion in bonnet fungi (Mycena s.s.) driven by repeated elements and novel gene families across ecological guilds.</title>
        <authorList>
            <consortium name="Lawrence Berkeley National Laboratory"/>
            <person name="Harder C.B."/>
            <person name="Miyauchi S."/>
            <person name="Viragh M."/>
            <person name="Kuo A."/>
            <person name="Thoen E."/>
            <person name="Andreopoulos B."/>
            <person name="Lu D."/>
            <person name="Skrede I."/>
            <person name="Drula E."/>
            <person name="Henrissat B."/>
            <person name="Morin E."/>
            <person name="Kohler A."/>
            <person name="Barry K."/>
            <person name="LaButti K."/>
            <person name="Morin E."/>
            <person name="Salamov A."/>
            <person name="Lipzen A."/>
            <person name="Mereny Z."/>
            <person name="Hegedus B."/>
            <person name="Baldrian P."/>
            <person name="Stursova M."/>
            <person name="Weitz H."/>
            <person name="Taylor A."/>
            <person name="Grigoriev I.V."/>
            <person name="Nagy L.G."/>
            <person name="Martin F."/>
            <person name="Kauserud H."/>
        </authorList>
    </citation>
    <scope>NUCLEOTIDE SEQUENCE</scope>
    <source>
        <strain evidence="2">9144</strain>
    </source>
</reference>
<keyword evidence="3" id="KW-1185">Reference proteome</keyword>
<dbReference type="Proteomes" id="UP001219525">
    <property type="component" value="Unassembled WGS sequence"/>
</dbReference>
<feature type="region of interest" description="Disordered" evidence="1">
    <location>
        <begin position="70"/>
        <end position="115"/>
    </location>
</feature>
<evidence type="ECO:0000256" key="1">
    <source>
        <dbReference type="SAM" id="MobiDB-lite"/>
    </source>
</evidence>
<proteinExistence type="predicted"/>
<evidence type="ECO:0000313" key="3">
    <source>
        <dbReference type="Proteomes" id="UP001219525"/>
    </source>
</evidence>
<comment type="caution">
    <text evidence="2">The sequence shown here is derived from an EMBL/GenBank/DDBJ whole genome shotgun (WGS) entry which is preliminary data.</text>
</comment>
<dbReference type="EMBL" id="JARJCW010000123">
    <property type="protein sequence ID" value="KAJ7192170.1"/>
    <property type="molecule type" value="Genomic_DNA"/>
</dbReference>